<dbReference type="SUPFAM" id="SSF56672">
    <property type="entry name" value="DNA/RNA polymerases"/>
    <property type="match status" value="1"/>
</dbReference>
<proteinExistence type="predicted"/>
<dbReference type="AlphaFoldDB" id="A0AA88HKX6"/>
<evidence type="ECO:0000313" key="2">
    <source>
        <dbReference type="Proteomes" id="UP001187531"/>
    </source>
</evidence>
<reference evidence="1" key="1">
    <citation type="submission" date="2023-07" db="EMBL/GenBank/DDBJ databases">
        <title>Chromosome-level genome assembly of Artemia franciscana.</title>
        <authorList>
            <person name="Jo E."/>
        </authorList>
    </citation>
    <scope>NUCLEOTIDE SEQUENCE</scope>
    <source>
        <tissue evidence="1">Whole body</tissue>
    </source>
</reference>
<name>A0AA88HKX6_ARTSF</name>
<organism evidence="1 2">
    <name type="scientific">Artemia franciscana</name>
    <name type="common">Brine shrimp</name>
    <name type="synonym">Artemia sanfranciscana</name>
    <dbReference type="NCBI Taxonomy" id="6661"/>
    <lineage>
        <taxon>Eukaryota</taxon>
        <taxon>Metazoa</taxon>
        <taxon>Ecdysozoa</taxon>
        <taxon>Arthropoda</taxon>
        <taxon>Crustacea</taxon>
        <taxon>Branchiopoda</taxon>
        <taxon>Anostraca</taxon>
        <taxon>Artemiidae</taxon>
        <taxon>Artemia</taxon>
    </lineage>
</organism>
<dbReference type="GO" id="GO:0071897">
    <property type="term" value="P:DNA biosynthetic process"/>
    <property type="evidence" value="ECO:0007669"/>
    <property type="project" value="UniProtKB-ARBA"/>
</dbReference>
<sequence length="92" mass="10688">MEFRLKNLKRELAEVLRRYITTLPDRLGKTDLVMHEIDTSSNPPVRKKPYRVPAAKRHLVKTRVVKMLEEGIIRPSESNSLIVLVPNIDRTV</sequence>
<accession>A0AA88HKX6</accession>
<gene>
    <name evidence="1" type="ORF">QYM36_012491</name>
</gene>
<comment type="caution">
    <text evidence="1">The sequence shown here is derived from an EMBL/GenBank/DDBJ whole genome shotgun (WGS) entry which is preliminary data.</text>
</comment>
<dbReference type="InterPro" id="IPR043502">
    <property type="entry name" value="DNA/RNA_pol_sf"/>
</dbReference>
<evidence type="ECO:0000313" key="1">
    <source>
        <dbReference type="EMBL" id="KAK2711320.1"/>
    </source>
</evidence>
<dbReference type="Proteomes" id="UP001187531">
    <property type="component" value="Unassembled WGS sequence"/>
</dbReference>
<protein>
    <recommendedName>
        <fullName evidence="3">Reverse transcriptase</fullName>
    </recommendedName>
</protein>
<dbReference type="Gene3D" id="3.10.10.10">
    <property type="entry name" value="HIV Type 1 Reverse Transcriptase, subunit A, domain 1"/>
    <property type="match status" value="1"/>
</dbReference>
<evidence type="ECO:0008006" key="3">
    <source>
        <dbReference type="Google" id="ProtNLM"/>
    </source>
</evidence>
<keyword evidence="2" id="KW-1185">Reference proteome</keyword>
<dbReference type="EMBL" id="JAVRJZ010000016">
    <property type="protein sequence ID" value="KAK2711320.1"/>
    <property type="molecule type" value="Genomic_DNA"/>
</dbReference>